<sequence length="139" mass="15447">MLWFLFGGNILLIVALYMYLHERKDKRHHSSSFIMNAVMTPVTVFSLCSGFLFTYIHPGYVIETSIAAGVLGIGCGLLYGSLFSFDSAMVGACNGLMAGIMAPMLGEMAGRSPFLLLFTQLLFFTLLFYFRFGHRFSSP</sequence>
<feature type="transmembrane region" description="Helical" evidence="1">
    <location>
        <begin position="60"/>
        <end position="80"/>
    </location>
</feature>
<name>A0A1G8EQY2_9BACI</name>
<dbReference type="EMBL" id="FNDK01000010">
    <property type="protein sequence ID" value="SDH72274.1"/>
    <property type="molecule type" value="Genomic_DNA"/>
</dbReference>
<organism evidence="2 3">
    <name type="scientific">Alteribacillus persepolensis</name>
    <dbReference type="NCBI Taxonomy" id="568899"/>
    <lineage>
        <taxon>Bacteria</taxon>
        <taxon>Bacillati</taxon>
        <taxon>Bacillota</taxon>
        <taxon>Bacilli</taxon>
        <taxon>Bacillales</taxon>
        <taxon>Bacillaceae</taxon>
        <taxon>Alteribacillus</taxon>
    </lineage>
</organism>
<evidence type="ECO:0000313" key="2">
    <source>
        <dbReference type="EMBL" id="SDH72274.1"/>
    </source>
</evidence>
<protein>
    <submittedName>
        <fullName evidence="2">Uncharacterized protein</fullName>
    </submittedName>
</protein>
<evidence type="ECO:0000256" key="1">
    <source>
        <dbReference type="SAM" id="Phobius"/>
    </source>
</evidence>
<keyword evidence="1" id="KW-1133">Transmembrane helix</keyword>
<keyword evidence="3" id="KW-1185">Reference proteome</keyword>
<keyword evidence="1" id="KW-0812">Transmembrane</keyword>
<gene>
    <name evidence="2" type="ORF">SAMN05192534_11028</name>
</gene>
<reference evidence="2 3" key="1">
    <citation type="submission" date="2016-10" db="EMBL/GenBank/DDBJ databases">
        <authorList>
            <person name="de Groot N.N."/>
        </authorList>
    </citation>
    <scope>NUCLEOTIDE SEQUENCE [LARGE SCALE GENOMIC DNA]</scope>
    <source>
        <strain evidence="2 3">DSM 21632</strain>
    </source>
</reference>
<dbReference type="RefSeq" id="WP_091273379.1">
    <property type="nucleotide sequence ID" value="NZ_FNDK01000010.1"/>
</dbReference>
<dbReference type="Proteomes" id="UP000199163">
    <property type="component" value="Unassembled WGS sequence"/>
</dbReference>
<dbReference type="AlphaFoldDB" id="A0A1G8EQY2"/>
<accession>A0A1G8EQY2</accession>
<evidence type="ECO:0000313" key="3">
    <source>
        <dbReference type="Proteomes" id="UP000199163"/>
    </source>
</evidence>
<dbReference type="OrthoDB" id="2629631at2"/>
<proteinExistence type="predicted"/>
<feature type="transmembrane region" description="Helical" evidence="1">
    <location>
        <begin position="6"/>
        <end position="21"/>
    </location>
</feature>
<feature type="transmembrane region" description="Helical" evidence="1">
    <location>
        <begin position="112"/>
        <end position="130"/>
    </location>
</feature>
<keyword evidence="1" id="KW-0472">Membrane</keyword>
<feature type="transmembrane region" description="Helical" evidence="1">
    <location>
        <begin position="33"/>
        <end position="54"/>
    </location>
</feature>
<feature type="transmembrane region" description="Helical" evidence="1">
    <location>
        <begin position="87"/>
        <end position="106"/>
    </location>
</feature>